<dbReference type="InterPro" id="IPR036388">
    <property type="entry name" value="WH-like_DNA-bd_sf"/>
</dbReference>
<proteinExistence type="predicted"/>
<dbReference type="SUPFAM" id="SSF46785">
    <property type="entry name" value="Winged helix' DNA-binding domain"/>
    <property type="match status" value="1"/>
</dbReference>
<feature type="compositionally biased region" description="Low complexity" evidence="1">
    <location>
        <begin position="26"/>
        <end position="38"/>
    </location>
</feature>
<gene>
    <name evidence="3" type="ORF">ORD21_13905</name>
</gene>
<evidence type="ECO:0000259" key="2">
    <source>
        <dbReference type="Pfam" id="PF12802"/>
    </source>
</evidence>
<dbReference type="InterPro" id="IPR036390">
    <property type="entry name" value="WH_DNA-bd_sf"/>
</dbReference>
<comment type="caution">
    <text evidence="3">The sequence shown here is derived from an EMBL/GenBank/DDBJ whole genome shotgun (WGS) entry which is preliminary data.</text>
</comment>
<feature type="compositionally biased region" description="Basic and acidic residues" evidence="1">
    <location>
        <begin position="1"/>
        <end position="10"/>
    </location>
</feature>
<dbReference type="Pfam" id="PF12802">
    <property type="entry name" value="MarR_2"/>
    <property type="match status" value="1"/>
</dbReference>
<dbReference type="RefSeq" id="WP_317641033.1">
    <property type="nucleotide sequence ID" value="NZ_JAPMIV010000033.1"/>
</dbReference>
<keyword evidence="4" id="KW-1185">Reference proteome</keyword>
<dbReference type="InterPro" id="IPR000835">
    <property type="entry name" value="HTH_MarR-typ"/>
</dbReference>
<protein>
    <submittedName>
        <fullName evidence="3">MarR family transcriptional regulator</fullName>
    </submittedName>
</protein>
<reference evidence="3 4" key="1">
    <citation type="submission" date="2022-11" db="EMBL/GenBank/DDBJ databases">
        <title>Deinococcus ZS9-10, Low Temperature and Draught-tolerating, UV-resistant Bacteria from Continental Antarctica.</title>
        <authorList>
            <person name="Cheng L."/>
        </authorList>
    </citation>
    <scope>NUCLEOTIDE SEQUENCE [LARGE SCALE GENOMIC DNA]</scope>
    <source>
        <strain evidence="3 4">ZS9-10</strain>
    </source>
</reference>
<dbReference type="EMBL" id="JAPMIV010000033">
    <property type="protein sequence ID" value="MDV6375689.1"/>
    <property type="molecule type" value="Genomic_DNA"/>
</dbReference>
<evidence type="ECO:0000313" key="3">
    <source>
        <dbReference type="EMBL" id="MDV6375689.1"/>
    </source>
</evidence>
<name>A0ABU4DUB9_9DEIO</name>
<feature type="compositionally biased region" description="Polar residues" evidence="1">
    <location>
        <begin position="256"/>
        <end position="267"/>
    </location>
</feature>
<dbReference type="Proteomes" id="UP001276150">
    <property type="component" value="Unassembled WGS sequence"/>
</dbReference>
<feature type="region of interest" description="Disordered" evidence="1">
    <location>
        <begin position="1"/>
        <end position="38"/>
    </location>
</feature>
<evidence type="ECO:0000313" key="4">
    <source>
        <dbReference type="Proteomes" id="UP001276150"/>
    </source>
</evidence>
<dbReference type="Gene3D" id="1.10.10.10">
    <property type="entry name" value="Winged helix-like DNA-binding domain superfamily/Winged helix DNA-binding domain"/>
    <property type="match status" value="1"/>
</dbReference>
<feature type="domain" description="HTH marR-type" evidence="2">
    <location>
        <begin position="40"/>
        <end position="94"/>
    </location>
</feature>
<accession>A0ABU4DUB9</accession>
<dbReference type="InterPro" id="IPR011991">
    <property type="entry name" value="ArsR-like_HTH"/>
</dbReference>
<organism evidence="3 4">
    <name type="scientific">Deinococcus arenicola</name>
    <dbReference type="NCBI Taxonomy" id="2994950"/>
    <lineage>
        <taxon>Bacteria</taxon>
        <taxon>Thermotogati</taxon>
        <taxon>Deinococcota</taxon>
        <taxon>Deinococci</taxon>
        <taxon>Deinococcales</taxon>
        <taxon>Deinococcaceae</taxon>
        <taxon>Deinococcus</taxon>
    </lineage>
</organism>
<evidence type="ECO:0000256" key="1">
    <source>
        <dbReference type="SAM" id="MobiDB-lite"/>
    </source>
</evidence>
<feature type="region of interest" description="Disordered" evidence="1">
    <location>
        <begin position="250"/>
        <end position="276"/>
    </location>
</feature>
<sequence length="276" mass="29926">MTAAHPEHANPGDANPECAGEASLEPLPDADSAPSAAPERTKVRLLELVRRHGPQTAQDLATRLEVSVPAARRHLGDLQDQGLLASCTERPGGRGRPQHVFSLTEQGEASFPRTYSGLCVDVLRHVEGLFGQGAVLKVLDARNNDIARRMQAELPAHLPLPQRLEKLVSLLAEMGFDPVLEQDGPDLLLTQRNCPNLTVARQYVQLCDSESRLYAEVLGASVVRETRIACGQGGCRYRIVGQNTNTAQTAAPARASVQQDPSVQQDHSSARPDNFR</sequence>
<dbReference type="CDD" id="cd00090">
    <property type="entry name" value="HTH_ARSR"/>
    <property type="match status" value="1"/>
</dbReference>